<feature type="domain" description="ArsA/GET3 Anion-transporting ATPase-like" evidence="2">
    <location>
        <begin position="11"/>
        <end position="66"/>
    </location>
</feature>
<name>A0A1I7MQ42_9MICC</name>
<dbReference type="Gene3D" id="3.40.50.300">
    <property type="entry name" value="P-loop containing nucleotide triphosphate hydrolases"/>
    <property type="match status" value="1"/>
</dbReference>
<dbReference type="Pfam" id="PF02374">
    <property type="entry name" value="ArsA_ATPase"/>
    <property type="match status" value="2"/>
</dbReference>
<evidence type="ECO:0000313" key="3">
    <source>
        <dbReference type="EMBL" id="SFV24052.1"/>
    </source>
</evidence>
<keyword evidence="4" id="KW-1185">Reference proteome</keyword>
<proteinExistence type="inferred from homology"/>
<gene>
    <name evidence="3" type="ORF">SAMN04487966_10983</name>
</gene>
<accession>A0A1I7MQ42</accession>
<dbReference type="InterPro" id="IPR025723">
    <property type="entry name" value="ArsA/GET3_ATPase-like"/>
</dbReference>
<dbReference type="GO" id="GO:0005524">
    <property type="term" value="F:ATP binding"/>
    <property type="evidence" value="ECO:0007669"/>
    <property type="project" value="InterPro"/>
</dbReference>
<evidence type="ECO:0000313" key="4">
    <source>
        <dbReference type="Proteomes" id="UP000198881"/>
    </source>
</evidence>
<dbReference type="OrthoDB" id="9780677at2"/>
<dbReference type="PANTHER" id="PTHR10803:SF3">
    <property type="entry name" value="ATPASE GET3"/>
    <property type="match status" value="1"/>
</dbReference>
<dbReference type="RefSeq" id="WP_091698400.1">
    <property type="nucleotide sequence ID" value="NZ_FPCG01000009.1"/>
</dbReference>
<dbReference type="AlphaFoldDB" id="A0A1I7MQ42"/>
<dbReference type="InterPro" id="IPR016300">
    <property type="entry name" value="ATPase_ArsA/GET3"/>
</dbReference>
<dbReference type="GO" id="GO:0016887">
    <property type="term" value="F:ATP hydrolysis activity"/>
    <property type="evidence" value="ECO:0007669"/>
    <property type="project" value="InterPro"/>
</dbReference>
<dbReference type="SUPFAM" id="SSF52540">
    <property type="entry name" value="P-loop containing nucleoside triphosphate hydrolases"/>
    <property type="match status" value="1"/>
</dbReference>
<organism evidence="3 4">
    <name type="scientific">Micrococcus terreus</name>
    <dbReference type="NCBI Taxonomy" id="574650"/>
    <lineage>
        <taxon>Bacteria</taxon>
        <taxon>Bacillati</taxon>
        <taxon>Actinomycetota</taxon>
        <taxon>Actinomycetes</taxon>
        <taxon>Micrococcales</taxon>
        <taxon>Micrococcaceae</taxon>
        <taxon>Micrococcus</taxon>
    </lineage>
</organism>
<reference evidence="3 4" key="1">
    <citation type="submission" date="2016-10" db="EMBL/GenBank/DDBJ databases">
        <authorList>
            <person name="de Groot N.N."/>
        </authorList>
    </citation>
    <scope>NUCLEOTIDE SEQUENCE [LARGE SCALE GENOMIC DNA]</scope>
    <source>
        <strain evidence="3 4">CGMCC 1.7054</strain>
    </source>
</reference>
<sequence>MGLTGLLGERRVVFFGGKGGVGKTTVSSACALALARAGRSVLVVSTDPAHNLGHLWGAEVGAGETLLWGGDANAGAGAGDAGGAEAGAGSVTGMEIDPDAVAQAHLSTVGRTVKGMMPEHLHREVDRYFALARQSPGTQEAALLERMSEVVLDGLERYNAVLFDTAPTGHTARLLELPQLMSAWTEGLLSRRTKSERFSDAMRGLEGRRADAARSSQEVRDAEIRRVLERRRDLFVRMRELLTDAQRTAFVMVLAAERMPVLETVELHGQLRGIGVDVAAAVVNRRSPTDAGEFLAGRSTAEGEHVAELRRQVPGVPLVQLPLLPGEVTGAAAVGRFAALLD</sequence>
<comment type="similarity">
    <text evidence="1">Belongs to the arsA ATPase family.</text>
</comment>
<evidence type="ECO:0000256" key="1">
    <source>
        <dbReference type="ARBA" id="ARBA00011040"/>
    </source>
</evidence>
<dbReference type="PANTHER" id="PTHR10803">
    <property type="entry name" value="ARSENICAL PUMP-DRIVING ATPASE ARSENITE-TRANSLOCATING ATPASE"/>
    <property type="match status" value="1"/>
</dbReference>
<dbReference type="Proteomes" id="UP000198881">
    <property type="component" value="Unassembled WGS sequence"/>
</dbReference>
<feature type="domain" description="ArsA/GET3 Anion-transporting ATPase-like" evidence="2">
    <location>
        <begin position="92"/>
        <end position="341"/>
    </location>
</feature>
<evidence type="ECO:0000259" key="2">
    <source>
        <dbReference type="Pfam" id="PF02374"/>
    </source>
</evidence>
<protein>
    <submittedName>
        <fullName evidence="3">Arsenite-transporting ATPase</fullName>
    </submittedName>
</protein>
<dbReference type="InterPro" id="IPR027417">
    <property type="entry name" value="P-loop_NTPase"/>
</dbReference>
<dbReference type="CDD" id="cd02035">
    <property type="entry name" value="ArsA"/>
    <property type="match status" value="1"/>
</dbReference>
<dbReference type="STRING" id="574650.SAMN04487966_10983"/>
<dbReference type="EMBL" id="FPCG01000009">
    <property type="protein sequence ID" value="SFV24052.1"/>
    <property type="molecule type" value="Genomic_DNA"/>
</dbReference>